<keyword evidence="3" id="KW-0963">Cytoplasm</keyword>
<keyword evidence="4" id="KW-0479">Metal-binding</keyword>
<dbReference type="EMBL" id="BMPE01000018">
    <property type="protein sequence ID" value="GGL14358.1"/>
    <property type="molecule type" value="Genomic_DNA"/>
</dbReference>
<dbReference type="CDD" id="cd10151">
    <property type="entry name" value="TthCsoR-like_DUF156"/>
    <property type="match status" value="1"/>
</dbReference>
<dbReference type="PANTHER" id="PTHR33677:SF4">
    <property type="entry name" value="COPPER-SENSING TRANSCRIPTIONAL REPRESSOR CSOR"/>
    <property type="match status" value="1"/>
</dbReference>
<evidence type="ECO:0000256" key="7">
    <source>
        <dbReference type="SAM" id="MobiDB-lite"/>
    </source>
</evidence>
<evidence type="ECO:0000313" key="8">
    <source>
        <dbReference type="EMBL" id="GGL14358.1"/>
    </source>
</evidence>
<comment type="subcellular location">
    <subcellularLocation>
        <location evidence="1">Cytoplasm</location>
    </subcellularLocation>
</comment>
<reference evidence="9" key="1">
    <citation type="journal article" date="2019" name="Int. J. Syst. Evol. Microbiol.">
        <title>The Global Catalogue of Microorganisms (GCM) 10K type strain sequencing project: providing services to taxonomists for standard genome sequencing and annotation.</title>
        <authorList>
            <consortium name="The Broad Institute Genomics Platform"/>
            <consortium name="The Broad Institute Genome Sequencing Center for Infectious Disease"/>
            <person name="Wu L."/>
            <person name="Ma J."/>
        </authorList>
    </citation>
    <scope>NUCLEOTIDE SEQUENCE [LARGE SCALE GENOMIC DNA]</scope>
    <source>
        <strain evidence="9">JCM 19173</strain>
    </source>
</reference>
<evidence type="ECO:0000256" key="4">
    <source>
        <dbReference type="ARBA" id="ARBA00022723"/>
    </source>
</evidence>
<keyword evidence="9" id="KW-1185">Reference proteome</keyword>
<gene>
    <name evidence="8" type="ORF">GCM10010844_36400</name>
</gene>
<dbReference type="InterPro" id="IPR003735">
    <property type="entry name" value="Metal_Tscrpt_repr"/>
</dbReference>
<dbReference type="PANTHER" id="PTHR33677">
    <property type="entry name" value="TRANSCRIPTIONAL REPRESSOR FRMR-RELATED"/>
    <property type="match status" value="1"/>
</dbReference>
<evidence type="ECO:0000256" key="2">
    <source>
        <dbReference type="ARBA" id="ARBA00011738"/>
    </source>
</evidence>
<dbReference type="InterPro" id="IPR038390">
    <property type="entry name" value="Metal_Tscrpt_repr_sf"/>
</dbReference>
<protein>
    <recommendedName>
        <fullName evidence="5">Copper-sensing transcriptional repressor CsoR</fullName>
    </recommendedName>
    <alternativeName>
        <fullName evidence="6">Copper-sensitive operon repressor</fullName>
    </alternativeName>
</protein>
<evidence type="ECO:0000256" key="5">
    <source>
        <dbReference type="ARBA" id="ARBA00039938"/>
    </source>
</evidence>
<dbReference type="Gene3D" id="1.20.58.1000">
    <property type="entry name" value="Metal-sensitive repressor, helix protomer"/>
    <property type="match status" value="1"/>
</dbReference>
<comment type="caution">
    <text evidence="8">The sequence shown here is derived from an EMBL/GenBank/DDBJ whole genome shotgun (WGS) entry which is preliminary data.</text>
</comment>
<dbReference type="Proteomes" id="UP000604341">
    <property type="component" value="Unassembled WGS sequence"/>
</dbReference>
<evidence type="ECO:0000256" key="1">
    <source>
        <dbReference type="ARBA" id="ARBA00004496"/>
    </source>
</evidence>
<evidence type="ECO:0000256" key="3">
    <source>
        <dbReference type="ARBA" id="ARBA00022490"/>
    </source>
</evidence>
<feature type="region of interest" description="Disordered" evidence="7">
    <location>
        <begin position="1"/>
        <end position="21"/>
    </location>
</feature>
<proteinExistence type="predicted"/>
<organism evidence="8 9">
    <name type="scientific">Deinococcus radiotolerans</name>
    <dbReference type="NCBI Taxonomy" id="1309407"/>
    <lineage>
        <taxon>Bacteria</taxon>
        <taxon>Thermotogati</taxon>
        <taxon>Deinococcota</taxon>
        <taxon>Deinococci</taxon>
        <taxon>Deinococcales</taxon>
        <taxon>Deinococcaceae</taxon>
        <taxon>Deinococcus</taxon>
    </lineage>
</organism>
<comment type="subunit">
    <text evidence="2">Homodimer.</text>
</comment>
<accession>A0ABQ2FPM9</accession>
<evidence type="ECO:0000256" key="6">
    <source>
        <dbReference type="ARBA" id="ARBA00041544"/>
    </source>
</evidence>
<feature type="compositionally biased region" description="Basic and acidic residues" evidence="7">
    <location>
        <begin position="10"/>
        <end position="21"/>
    </location>
</feature>
<name>A0ABQ2FPM9_9DEIO</name>
<sequence>MTPTQPAEVTAHDGHRHTDPLHLCMPEDSRKQAARRLAIARGHLDSIRRALEDPDVYCLDILQQLKAVQGALNGVANVVLRGHLQAHVTTAAARGDAADLVDELMDVLTAR</sequence>
<dbReference type="Pfam" id="PF02583">
    <property type="entry name" value="Trns_repr_metal"/>
    <property type="match status" value="1"/>
</dbReference>
<evidence type="ECO:0000313" key="9">
    <source>
        <dbReference type="Proteomes" id="UP000604341"/>
    </source>
</evidence>